<keyword evidence="2" id="KW-1185">Reference proteome</keyword>
<reference evidence="1" key="2">
    <citation type="submission" date="2020-11" db="EMBL/GenBank/DDBJ databases">
        <title>Whole genome sequencing of Colletotrichum sp.</title>
        <authorList>
            <person name="Li H."/>
        </authorList>
    </citation>
    <scope>NUCLEOTIDE SEQUENCE</scope>
    <source>
        <strain evidence="1">CkLH20</strain>
    </source>
</reference>
<sequence>MLELPNQLEEFFGRMLETIEPVYKMPAARTLLMVSRAGGSFPMLTFLFINLEGSGDGLRTEASILLERWPDIDPEAKEMLRVKRKQLVAQCRDLLHIATNPDEPELLGERVGPLH</sequence>
<name>A0A9P6I6I5_9PEZI</name>
<dbReference type="RefSeq" id="XP_038747659.1">
    <property type="nucleotide sequence ID" value="XM_038886955.1"/>
</dbReference>
<comment type="caution">
    <text evidence="1">The sequence shown here is derived from an EMBL/GenBank/DDBJ whole genome shotgun (WGS) entry which is preliminary data.</text>
</comment>
<dbReference type="AlphaFoldDB" id="A0A9P6I6I5"/>
<organism evidence="1 2">
    <name type="scientific">Colletotrichum karsti</name>
    <dbReference type="NCBI Taxonomy" id="1095194"/>
    <lineage>
        <taxon>Eukaryota</taxon>
        <taxon>Fungi</taxon>
        <taxon>Dikarya</taxon>
        <taxon>Ascomycota</taxon>
        <taxon>Pezizomycotina</taxon>
        <taxon>Sordariomycetes</taxon>
        <taxon>Hypocreomycetidae</taxon>
        <taxon>Glomerellales</taxon>
        <taxon>Glomerellaceae</taxon>
        <taxon>Colletotrichum</taxon>
        <taxon>Colletotrichum boninense species complex</taxon>
    </lineage>
</organism>
<dbReference type="EMBL" id="JAATWM020000011">
    <property type="protein sequence ID" value="KAF9878198.1"/>
    <property type="molecule type" value="Genomic_DNA"/>
</dbReference>
<dbReference type="Proteomes" id="UP000781932">
    <property type="component" value="Unassembled WGS sequence"/>
</dbReference>
<accession>A0A9P6I6I5</accession>
<evidence type="ECO:0000313" key="2">
    <source>
        <dbReference type="Proteomes" id="UP000781932"/>
    </source>
</evidence>
<evidence type="ECO:0000313" key="1">
    <source>
        <dbReference type="EMBL" id="KAF9878198.1"/>
    </source>
</evidence>
<gene>
    <name evidence="1" type="ORF">CkaCkLH20_04236</name>
</gene>
<protein>
    <submittedName>
        <fullName evidence="1">Uncharacterized protein</fullName>
    </submittedName>
</protein>
<proteinExistence type="predicted"/>
<dbReference type="OrthoDB" id="443402at2759"/>
<dbReference type="GeneID" id="62160029"/>
<reference evidence="1" key="1">
    <citation type="submission" date="2020-03" db="EMBL/GenBank/DDBJ databases">
        <authorList>
            <person name="He L."/>
        </authorList>
    </citation>
    <scope>NUCLEOTIDE SEQUENCE</scope>
    <source>
        <strain evidence="1">CkLH20</strain>
    </source>
</reference>